<reference evidence="2" key="1">
    <citation type="journal article" date="2020" name="Nature">
        <title>Giant virus diversity and host interactions through global metagenomics.</title>
        <authorList>
            <person name="Schulz F."/>
            <person name="Roux S."/>
            <person name="Paez-Espino D."/>
            <person name="Jungbluth S."/>
            <person name="Walsh D.A."/>
            <person name="Denef V.J."/>
            <person name="McMahon K.D."/>
            <person name="Konstantinidis K.T."/>
            <person name="Eloe-Fadrosh E.A."/>
            <person name="Kyrpides N.C."/>
            <person name="Woyke T."/>
        </authorList>
    </citation>
    <scope>NUCLEOTIDE SEQUENCE</scope>
    <source>
        <strain evidence="2">GVMAG-M-3300023179-2</strain>
    </source>
</reference>
<proteinExistence type="predicted"/>
<evidence type="ECO:0000256" key="1">
    <source>
        <dbReference type="SAM" id="Phobius"/>
    </source>
</evidence>
<accession>A0A6C0ECC4</accession>
<keyword evidence="1" id="KW-0812">Transmembrane</keyword>
<keyword evidence="1" id="KW-1133">Transmembrane helix</keyword>
<dbReference type="AlphaFoldDB" id="A0A6C0ECC4"/>
<organism evidence="2">
    <name type="scientific">viral metagenome</name>
    <dbReference type="NCBI Taxonomy" id="1070528"/>
    <lineage>
        <taxon>unclassified sequences</taxon>
        <taxon>metagenomes</taxon>
        <taxon>organismal metagenomes</taxon>
    </lineage>
</organism>
<dbReference type="EMBL" id="MN739801">
    <property type="protein sequence ID" value="QHT26754.1"/>
    <property type="molecule type" value="Genomic_DNA"/>
</dbReference>
<name>A0A6C0ECC4_9ZZZZ</name>
<keyword evidence="1" id="KW-0472">Membrane</keyword>
<protein>
    <submittedName>
        <fullName evidence="2">Uncharacterized protein</fullName>
    </submittedName>
</protein>
<sequence>MTYINLLNNVDNTISTQHQTVFNNLITNISQASLFTYTGIILVNTTNSQVQMIIPNILFTSNNTQLIDYILNYVKTSMNPTVSTKDNGFDTFLTSYKSFITQIVITNPTCAFANYLGLIIRIMIVSYIMQYINKIFRSYYNKKYINNSYKII</sequence>
<feature type="transmembrane region" description="Helical" evidence="1">
    <location>
        <begin position="112"/>
        <end position="132"/>
    </location>
</feature>
<evidence type="ECO:0000313" key="2">
    <source>
        <dbReference type="EMBL" id="QHT26754.1"/>
    </source>
</evidence>